<feature type="region of interest" description="Disordered" evidence="1">
    <location>
        <begin position="107"/>
        <end position="136"/>
    </location>
</feature>
<evidence type="ECO:0000313" key="2">
    <source>
        <dbReference type="EMBL" id="TWU07457.1"/>
    </source>
</evidence>
<evidence type="ECO:0000313" key="3">
    <source>
        <dbReference type="Proteomes" id="UP000320176"/>
    </source>
</evidence>
<reference evidence="2 3" key="1">
    <citation type="submission" date="2019-02" db="EMBL/GenBank/DDBJ databases">
        <title>Deep-cultivation of Planctomycetes and their phenomic and genomic characterization uncovers novel biology.</title>
        <authorList>
            <person name="Wiegand S."/>
            <person name="Jogler M."/>
            <person name="Boedeker C."/>
            <person name="Pinto D."/>
            <person name="Vollmers J."/>
            <person name="Rivas-Marin E."/>
            <person name="Kohn T."/>
            <person name="Peeters S.H."/>
            <person name="Heuer A."/>
            <person name="Rast P."/>
            <person name="Oberbeckmann S."/>
            <person name="Bunk B."/>
            <person name="Jeske O."/>
            <person name="Meyerdierks A."/>
            <person name="Storesund J.E."/>
            <person name="Kallscheuer N."/>
            <person name="Luecker S."/>
            <person name="Lage O.M."/>
            <person name="Pohl T."/>
            <person name="Merkel B.J."/>
            <person name="Hornburger P."/>
            <person name="Mueller R.-W."/>
            <person name="Bruemmer F."/>
            <person name="Labrenz M."/>
            <person name="Spormann A.M."/>
            <person name="Op Den Camp H."/>
            <person name="Overmann J."/>
            <person name="Amann R."/>
            <person name="Jetten M.S.M."/>
            <person name="Mascher T."/>
            <person name="Medema M.H."/>
            <person name="Devos D.P."/>
            <person name="Kaster A.-K."/>
            <person name="Ovreas L."/>
            <person name="Rohde M."/>
            <person name="Galperin M.Y."/>
            <person name="Jogler C."/>
        </authorList>
    </citation>
    <scope>NUCLEOTIDE SEQUENCE [LARGE SCALE GENOMIC DNA]</scope>
    <source>
        <strain evidence="2 3">Pla52n</strain>
    </source>
</reference>
<proteinExistence type="predicted"/>
<evidence type="ECO:0000256" key="1">
    <source>
        <dbReference type="SAM" id="MobiDB-lite"/>
    </source>
</evidence>
<gene>
    <name evidence="2" type="ORF">Pla52n_00300</name>
</gene>
<dbReference type="EMBL" id="SJPN01000001">
    <property type="protein sequence ID" value="TWU07457.1"/>
    <property type="molecule type" value="Genomic_DNA"/>
</dbReference>
<comment type="caution">
    <text evidence="2">The sequence shown here is derived from an EMBL/GenBank/DDBJ whole genome shotgun (WGS) entry which is preliminary data.</text>
</comment>
<accession>A0A5C6B6R0</accession>
<sequence>MAGGFERNDWVKTRFDSVDEFYQEMGALLGIDADEVARMFGPRQSPEPTAKEIEAEPKEIERMCNCCRLPFLVSRRFADDVPQESPWCFCGRCFDYASTGDLTLAEQTRFPVGPPPRDLEERIRKWKSSSGDDVPT</sequence>
<dbReference type="Proteomes" id="UP000320176">
    <property type="component" value="Unassembled WGS sequence"/>
</dbReference>
<dbReference type="AlphaFoldDB" id="A0A5C6B6R0"/>
<name>A0A5C6B6R0_9BACT</name>
<protein>
    <submittedName>
        <fullName evidence="2">Uncharacterized protein</fullName>
    </submittedName>
</protein>
<organism evidence="2 3">
    <name type="scientific">Stieleria varia</name>
    <dbReference type="NCBI Taxonomy" id="2528005"/>
    <lineage>
        <taxon>Bacteria</taxon>
        <taxon>Pseudomonadati</taxon>
        <taxon>Planctomycetota</taxon>
        <taxon>Planctomycetia</taxon>
        <taxon>Pirellulales</taxon>
        <taxon>Pirellulaceae</taxon>
        <taxon>Stieleria</taxon>
    </lineage>
</organism>
<keyword evidence="3" id="KW-1185">Reference proteome</keyword>